<feature type="chain" id="PRO_5045355342" evidence="1">
    <location>
        <begin position="20"/>
        <end position="103"/>
    </location>
</feature>
<organism evidence="2 3">
    <name type="scientific">Citrullus colocynthis</name>
    <name type="common">colocynth</name>
    <dbReference type="NCBI Taxonomy" id="252529"/>
    <lineage>
        <taxon>Eukaryota</taxon>
        <taxon>Viridiplantae</taxon>
        <taxon>Streptophyta</taxon>
        <taxon>Embryophyta</taxon>
        <taxon>Tracheophyta</taxon>
        <taxon>Spermatophyta</taxon>
        <taxon>Magnoliopsida</taxon>
        <taxon>eudicotyledons</taxon>
        <taxon>Gunneridae</taxon>
        <taxon>Pentapetalae</taxon>
        <taxon>rosids</taxon>
        <taxon>fabids</taxon>
        <taxon>Cucurbitales</taxon>
        <taxon>Cucurbitaceae</taxon>
        <taxon>Benincaseae</taxon>
        <taxon>Citrullus</taxon>
    </lineage>
</organism>
<keyword evidence="3" id="KW-1185">Reference proteome</keyword>
<dbReference type="EMBL" id="OZ021743">
    <property type="protein sequence ID" value="CAK9328863.1"/>
    <property type="molecule type" value="Genomic_DNA"/>
</dbReference>
<protein>
    <submittedName>
        <fullName evidence="2">Uncharacterized protein</fullName>
    </submittedName>
</protein>
<feature type="signal peptide" evidence="1">
    <location>
        <begin position="1"/>
        <end position="19"/>
    </location>
</feature>
<accession>A0ABP0Z7V7</accession>
<evidence type="ECO:0000256" key="1">
    <source>
        <dbReference type="SAM" id="SignalP"/>
    </source>
</evidence>
<reference evidence="2 3" key="1">
    <citation type="submission" date="2024-03" db="EMBL/GenBank/DDBJ databases">
        <authorList>
            <person name="Gkanogiannis A."/>
            <person name="Becerra Lopez-Lavalle L."/>
        </authorList>
    </citation>
    <scope>NUCLEOTIDE SEQUENCE [LARGE SCALE GENOMIC DNA]</scope>
</reference>
<sequence>MRLSFLHFIPLYLVARVNLYFTSPLLGDGYVLNRQLKMFVSGHSDVKQQIDYSIFVSIDSNEFKRILEHNVFLVHVTLTNSQVKFSGPIAEIILTTEVNQNIK</sequence>
<evidence type="ECO:0000313" key="2">
    <source>
        <dbReference type="EMBL" id="CAK9328863.1"/>
    </source>
</evidence>
<proteinExistence type="predicted"/>
<gene>
    <name evidence="2" type="ORF">CITCOLO1_LOCUS21296</name>
</gene>
<evidence type="ECO:0000313" key="3">
    <source>
        <dbReference type="Proteomes" id="UP001642487"/>
    </source>
</evidence>
<keyword evidence="1" id="KW-0732">Signal</keyword>
<name>A0ABP0Z7V7_9ROSI</name>
<dbReference type="Proteomes" id="UP001642487">
    <property type="component" value="Chromosome 9"/>
</dbReference>